<evidence type="ECO:0000313" key="5">
    <source>
        <dbReference type="EMBL" id="SDD81324.1"/>
    </source>
</evidence>
<dbReference type="SUPFAM" id="SSF52768">
    <property type="entry name" value="Arginase/deacetylase"/>
    <property type="match status" value="1"/>
</dbReference>
<dbReference type="EMBL" id="FNAP01000001">
    <property type="protein sequence ID" value="SDD81324.1"/>
    <property type="molecule type" value="Genomic_DNA"/>
</dbReference>
<comment type="similarity">
    <text evidence="4">Belongs to the arginase family.</text>
</comment>
<evidence type="ECO:0000256" key="3">
    <source>
        <dbReference type="ARBA" id="ARBA00023211"/>
    </source>
</evidence>
<proteinExistence type="inferred from homology"/>
<organism evidence="5 6">
    <name type="scientific">Rhodospira trueperi</name>
    <dbReference type="NCBI Taxonomy" id="69960"/>
    <lineage>
        <taxon>Bacteria</taxon>
        <taxon>Pseudomonadati</taxon>
        <taxon>Pseudomonadota</taxon>
        <taxon>Alphaproteobacteria</taxon>
        <taxon>Rhodospirillales</taxon>
        <taxon>Rhodospirillaceae</taxon>
        <taxon>Rhodospira</taxon>
    </lineage>
</organism>
<dbReference type="GO" id="GO:0005829">
    <property type="term" value="C:cytosol"/>
    <property type="evidence" value="ECO:0007669"/>
    <property type="project" value="TreeGrafter"/>
</dbReference>
<reference evidence="5 6" key="1">
    <citation type="submission" date="2016-10" db="EMBL/GenBank/DDBJ databases">
        <authorList>
            <person name="de Groot N.N."/>
        </authorList>
    </citation>
    <scope>NUCLEOTIDE SEQUENCE [LARGE SCALE GENOMIC DNA]</scope>
    <source>
        <strain evidence="5 6">ATCC 700224</strain>
    </source>
</reference>
<dbReference type="RefSeq" id="WP_176793306.1">
    <property type="nucleotide sequence ID" value="NZ_FNAP01000001.1"/>
</dbReference>
<accession>A0A1G6XSZ8</accession>
<dbReference type="PRINTS" id="PR00116">
    <property type="entry name" value="ARGINASE"/>
</dbReference>
<keyword evidence="3" id="KW-0464">Manganese</keyword>
<sequence>MTVHIIECPYDSGRRDWRMGRGVPRLTEAVVLPTLADAGLTARRVTLRLENDETAEIAATFELQRRTAASIRQARRDGAWPFIVSGNCNVAAVGAVAGLDGDDIGVLWLDAHGDCETPETTESAFLDGMGLAMLTGQCWRRPLSMLPGLRPVPGPRVILAGARQLSDPERDLIDRTGITHVPVNALASGAATSLLAASLDRWRDAGVRRVYIHVDVDVLDPAVAPANPFNEPDGLGVEQVRDIIETLAHQFEIATAALTAYDPACDPEGKMPFAAAPIAERLIHAGIGRHR</sequence>
<dbReference type="PANTHER" id="PTHR43782:SF3">
    <property type="entry name" value="ARGINASE"/>
    <property type="match status" value="1"/>
</dbReference>
<evidence type="ECO:0000313" key="6">
    <source>
        <dbReference type="Proteomes" id="UP000199412"/>
    </source>
</evidence>
<keyword evidence="6" id="KW-1185">Reference proteome</keyword>
<dbReference type="InterPro" id="IPR023696">
    <property type="entry name" value="Ureohydrolase_dom_sf"/>
</dbReference>
<dbReference type="PANTHER" id="PTHR43782">
    <property type="entry name" value="ARGINASE"/>
    <property type="match status" value="1"/>
</dbReference>
<dbReference type="GO" id="GO:0004053">
    <property type="term" value="F:arginase activity"/>
    <property type="evidence" value="ECO:0007669"/>
    <property type="project" value="TreeGrafter"/>
</dbReference>
<evidence type="ECO:0000256" key="4">
    <source>
        <dbReference type="PROSITE-ProRule" id="PRU00742"/>
    </source>
</evidence>
<dbReference type="GO" id="GO:0030145">
    <property type="term" value="F:manganese ion binding"/>
    <property type="evidence" value="ECO:0007669"/>
    <property type="project" value="TreeGrafter"/>
</dbReference>
<evidence type="ECO:0000256" key="1">
    <source>
        <dbReference type="ARBA" id="ARBA00022723"/>
    </source>
</evidence>
<keyword evidence="1" id="KW-0479">Metal-binding</keyword>
<dbReference type="CDD" id="cd09999">
    <property type="entry name" value="Arginase-like_1"/>
    <property type="match status" value="1"/>
</dbReference>
<dbReference type="Proteomes" id="UP000199412">
    <property type="component" value="Unassembled WGS sequence"/>
</dbReference>
<dbReference type="Pfam" id="PF00491">
    <property type="entry name" value="Arginase"/>
    <property type="match status" value="1"/>
</dbReference>
<dbReference type="Gene3D" id="3.40.800.10">
    <property type="entry name" value="Ureohydrolase domain"/>
    <property type="match status" value="1"/>
</dbReference>
<protein>
    <submittedName>
        <fullName evidence="5">Arginase</fullName>
    </submittedName>
</protein>
<dbReference type="AlphaFoldDB" id="A0A1G6XSZ8"/>
<dbReference type="PROSITE" id="PS51409">
    <property type="entry name" value="ARGINASE_2"/>
    <property type="match status" value="1"/>
</dbReference>
<gene>
    <name evidence="5" type="ORF">SAMN05421720_101622</name>
</gene>
<name>A0A1G6XSZ8_9PROT</name>
<dbReference type="InterPro" id="IPR006035">
    <property type="entry name" value="Ureohydrolase"/>
</dbReference>
<evidence type="ECO:0000256" key="2">
    <source>
        <dbReference type="ARBA" id="ARBA00022801"/>
    </source>
</evidence>
<dbReference type="STRING" id="69960.SAMN05421720_101622"/>
<keyword evidence="2" id="KW-0378">Hydrolase</keyword>